<dbReference type="InterPro" id="IPR032567">
    <property type="entry name" value="RTL1-rel"/>
</dbReference>
<dbReference type="EMBL" id="GDJX01004792">
    <property type="protein sequence ID" value="JAT63144.1"/>
    <property type="molecule type" value="Transcribed_RNA"/>
</dbReference>
<dbReference type="AlphaFoldDB" id="A0A1D1Z8B9"/>
<dbReference type="PANTHER" id="PTHR15503:SF45">
    <property type="entry name" value="RNA-DIRECTED DNA POLYMERASE HOMOLOG"/>
    <property type="match status" value="1"/>
</dbReference>
<dbReference type="InterPro" id="IPR005162">
    <property type="entry name" value="Retrotrans_gag_dom"/>
</dbReference>
<dbReference type="PANTHER" id="PTHR15503">
    <property type="entry name" value="LDOC1 RELATED"/>
    <property type="match status" value="1"/>
</dbReference>
<feature type="non-terminal residue" evidence="3">
    <location>
        <position position="1"/>
    </location>
</feature>
<gene>
    <name evidence="3" type="primary">BAIAP2L2_0</name>
    <name evidence="3" type="ORF">g.128374</name>
</gene>
<feature type="non-terminal residue" evidence="3">
    <location>
        <position position="381"/>
    </location>
</feature>
<proteinExistence type="predicted"/>
<name>A0A1D1Z8B9_9ARAE</name>
<sequence>RHQNQEILPAGNAGAGGGPAATIVLLPLRVIPAPPEFANSPFANKPVDIDHRRRVPYGWQRCLNLKALRTWSGTRTQSALLRCSLVEQRFFLEIVAMAYRGTRGRPILPGDVPEPSTPGETSAQGGRTPQHLPPVGQADLPPPPELGGFLQAFPELVQVMRQQAQTQAALMTQLQAGLAAPAAAQVADRDRVHGVALVERFRRMGPPSFRGESSPEVAEGWIRDTEKIFRAIRCPDEEKVPLATFTLQDRADVWWTSMLRTAFDGREDVSWREFLAAFRERFFPEHLQEKLEQEFLSLTQGSMSVMEYEARFAELEKFAPHVCASERRRAAKFVRGLKGYIRSRIIAQDHQTLASAVRAACLQEGEQELFLGEKRVSQTSQ</sequence>
<feature type="compositionally biased region" description="Polar residues" evidence="1">
    <location>
        <begin position="118"/>
        <end position="127"/>
    </location>
</feature>
<protein>
    <submittedName>
        <fullName evidence="3">Brain-specific angiogenesis inhibitor 1-associated protein 2-like protein 2</fullName>
    </submittedName>
</protein>
<accession>A0A1D1Z8B9</accession>
<dbReference type="Pfam" id="PF03732">
    <property type="entry name" value="Retrotrans_gag"/>
    <property type="match status" value="1"/>
</dbReference>
<feature type="region of interest" description="Disordered" evidence="1">
    <location>
        <begin position="105"/>
        <end position="144"/>
    </location>
</feature>
<evidence type="ECO:0000256" key="1">
    <source>
        <dbReference type="SAM" id="MobiDB-lite"/>
    </source>
</evidence>
<organism evidence="3">
    <name type="scientific">Anthurium amnicola</name>
    <dbReference type="NCBI Taxonomy" id="1678845"/>
    <lineage>
        <taxon>Eukaryota</taxon>
        <taxon>Viridiplantae</taxon>
        <taxon>Streptophyta</taxon>
        <taxon>Embryophyta</taxon>
        <taxon>Tracheophyta</taxon>
        <taxon>Spermatophyta</taxon>
        <taxon>Magnoliopsida</taxon>
        <taxon>Liliopsida</taxon>
        <taxon>Araceae</taxon>
        <taxon>Pothoideae</taxon>
        <taxon>Potheae</taxon>
        <taxon>Anthurium</taxon>
    </lineage>
</organism>
<evidence type="ECO:0000313" key="3">
    <source>
        <dbReference type="EMBL" id="JAT63144.1"/>
    </source>
</evidence>
<reference evidence="3" key="1">
    <citation type="submission" date="2015-07" db="EMBL/GenBank/DDBJ databases">
        <title>Transcriptome Assembly of Anthurium amnicola.</title>
        <authorList>
            <person name="Suzuki J."/>
        </authorList>
    </citation>
    <scope>NUCLEOTIDE SEQUENCE</scope>
</reference>
<evidence type="ECO:0000259" key="2">
    <source>
        <dbReference type="Pfam" id="PF03732"/>
    </source>
</evidence>
<feature type="domain" description="Retrotransposon gag" evidence="2">
    <location>
        <begin position="242"/>
        <end position="338"/>
    </location>
</feature>